<name>A0ABP9B887_9SPHI</name>
<accession>A0ABP9B887</accession>
<evidence type="ECO:0000313" key="2">
    <source>
        <dbReference type="Proteomes" id="UP001501411"/>
    </source>
</evidence>
<comment type="caution">
    <text evidence="1">The sequence shown here is derived from an EMBL/GenBank/DDBJ whole genome shotgun (WGS) entry which is preliminary data.</text>
</comment>
<sequence>MKTTTTKTANALLRKNGEFIVKDQIIFQYPKPMTTKQVKAQVEYLLGKKALRATVEVKQLDKNKHIFHIFGPGVHSWGEEKFIGGYLKNKPIPPPPPPIIPSLIFPNTVIIQQTGLKNLPLFKADILK</sequence>
<gene>
    <name evidence="1" type="ORF">GCM10023231_19970</name>
</gene>
<evidence type="ECO:0000313" key="1">
    <source>
        <dbReference type="EMBL" id="GAA4792030.1"/>
    </source>
</evidence>
<organism evidence="1 2">
    <name type="scientific">Olivibacter ginsenosidimutans</name>
    <dbReference type="NCBI Taxonomy" id="1176537"/>
    <lineage>
        <taxon>Bacteria</taxon>
        <taxon>Pseudomonadati</taxon>
        <taxon>Bacteroidota</taxon>
        <taxon>Sphingobacteriia</taxon>
        <taxon>Sphingobacteriales</taxon>
        <taxon>Sphingobacteriaceae</taxon>
        <taxon>Olivibacter</taxon>
    </lineage>
</organism>
<dbReference type="RefSeq" id="WP_345231625.1">
    <property type="nucleotide sequence ID" value="NZ_BAABIQ010000031.1"/>
</dbReference>
<dbReference type="EMBL" id="BAABIQ010000031">
    <property type="protein sequence ID" value="GAA4792030.1"/>
    <property type="molecule type" value="Genomic_DNA"/>
</dbReference>
<keyword evidence="2" id="KW-1185">Reference proteome</keyword>
<proteinExistence type="predicted"/>
<protein>
    <submittedName>
        <fullName evidence="1">Uncharacterized protein</fullName>
    </submittedName>
</protein>
<reference evidence="2" key="1">
    <citation type="journal article" date="2019" name="Int. J. Syst. Evol. Microbiol.">
        <title>The Global Catalogue of Microorganisms (GCM) 10K type strain sequencing project: providing services to taxonomists for standard genome sequencing and annotation.</title>
        <authorList>
            <consortium name="The Broad Institute Genomics Platform"/>
            <consortium name="The Broad Institute Genome Sequencing Center for Infectious Disease"/>
            <person name="Wu L."/>
            <person name="Ma J."/>
        </authorList>
    </citation>
    <scope>NUCLEOTIDE SEQUENCE [LARGE SCALE GENOMIC DNA]</scope>
    <source>
        <strain evidence="2">JCM 18200</strain>
    </source>
</reference>
<dbReference type="Proteomes" id="UP001501411">
    <property type="component" value="Unassembled WGS sequence"/>
</dbReference>